<proteinExistence type="predicted"/>
<reference evidence="1" key="1">
    <citation type="submission" date="2021-02" db="EMBL/GenBank/DDBJ databases">
        <title>First Annotated Genome of the Yellow-green Alga Tribonema minus.</title>
        <authorList>
            <person name="Mahan K.M."/>
        </authorList>
    </citation>
    <scope>NUCLEOTIDE SEQUENCE</scope>
    <source>
        <strain evidence="1">UTEX B ZZ1240</strain>
    </source>
</reference>
<keyword evidence="2" id="KW-1185">Reference proteome</keyword>
<dbReference type="AlphaFoldDB" id="A0A836CMQ8"/>
<protein>
    <submittedName>
        <fullName evidence="1">Uncharacterized protein</fullName>
    </submittedName>
</protein>
<accession>A0A836CMQ8</accession>
<name>A0A836CMQ8_9STRA</name>
<gene>
    <name evidence="1" type="ORF">JKP88DRAFT_217211</name>
</gene>
<evidence type="ECO:0000313" key="2">
    <source>
        <dbReference type="Proteomes" id="UP000664859"/>
    </source>
</evidence>
<dbReference type="EMBL" id="JAFCMP010000024">
    <property type="protein sequence ID" value="KAG5190958.1"/>
    <property type="molecule type" value="Genomic_DNA"/>
</dbReference>
<sequence length="176" mass="19008">MLLVCAGAGGRVALLKWAHTRGILRWAPTRDGGNEGIDWVVEEAVASGRLEVLAWMLAAGILQRPAELEAALMRTRGTQLTVFNPACVAAAHGRLRLLQWLRAHGFLWTRGICAAAACNKRIGVLEWALANGCEDQEKSICRVAAEGAHMTVAVLDWAEARGCKCAFHSSACRTYA</sequence>
<comment type="caution">
    <text evidence="1">The sequence shown here is derived from an EMBL/GenBank/DDBJ whole genome shotgun (WGS) entry which is preliminary data.</text>
</comment>
<dbReference type="Proteomes" id="UP000664859">
    <property type="component" value="Unassembled WGS sequence"/>
</dbReference>
<organism evidence="1 2">
    <name type="scientific">Tribonema minus</name>
    <dbReference type="NCBI Taxonomy" id="303371"/>
    <lineage>
        <taxon>Eukaryota</taxon>
        <taxon>Sar</taxon>
        <taxon>Stramenopiles</taxon>
        <taxon>Ochrophyta</taxon>
        <taxon>PX clade</taxon>
        <taxon>Xanthophyceae</taxon>
        <taxon>Tribonematales</taxon>
        <taxon>Tribonemataceae</taxon>
        <taxon>Tribonema</taxon>
    </lineage>
</organism>
<dbReference type="OrthoDB" id="70387at2759"/>
<evidence type="ECO:0000313" key="1">
    <source>
        <dbReference type="EMBL" id="KAG5190958.1"/>
    </source>
</evidence>